<proteinExistence type="predicted"/>
<comment type="caution">
    <text evidence="1">The sequence shown here is derived from an EMBL/GenBank/DDBJ whole genome shotgun (WGS) entry which is preliminary data.</text>
</comment>
<name>A0A3M9MQ34_9BACT</name>
<dbReference type="Proteomes" id="UP000271010">
    <property type="component" value="Unassembled WGS sequence"/>
</dbReference>
<keyword evidence="2" id="KW-1185">Reference proteome</keyword>
<sequence>MAGELKGAAVRIRKDLGSQIRGIATRVKPVERSAFEGAVLRVKLVPPAPQIIMHSLDFLEKTI</sequence>
<dbReference type="AlphaFoldDB" id="A0A3M9MQ34"/>
<dbReference type="RefSeq" id="WP_123134112.1">
    <property type="nucleotide sequence ID" value="NZ_RJJE01000017.1"/>
</dbReference>
<gene>
    <name evidence="1" type="ORF">EFA69_16125</name>
</gene>
<dbReference type="EMBL" id="RJJE01000017">
    <property type="protein sequence ID" value="RNI27644.1"/>
    <property type="molecule type" value="Genomic_DNA"/>
</dbReference>
<organism evidence="1 2">
    <name type="scientific">Rufibacter immobilis</name>
    <dbReference type="NCBI Taxonomy" id="1348778"/>
    <lineage>
        <taxon>Bacteria</taxon>
        <taxon>Pseudomonadati</taxon>
        <taxon>Bacteroidota</taxon>
        <taxon>Cytophagia</taxon>
        <taxon>Cytophagales</taxon>
        <taxon>Hymenobacteraceae</taxon>
        <taxon>Rufibacter</taxon>
    </lineage>
</organism>
<evidence type="ECO:0000313" key="2">
    <source>
        <dbReference type="Proteomes" id="UP000271010"/>
    </source>
</evidence>
<protein>
    <submittedName>
        <fullName evidence="1">Uncharacterized protein</fullName>
    </submittedName>
</protein>
<accession>A0A3M9MQ34</accession>
<evidence type="ECO:0000313" key="1">
    <source>
        <dbReference type="EMBL" id="RNI27644.1"/>
    </source>
</evidence>
<reference evidence="1 2" key="1">
    <citation type="submission" date="2018-11" db="EMBL/GenBank/DDBJ databases">
        <title>Rufibacter latericius sp. nov., isolated from water in Baiyang Lake.</title>
        <authorList>
            <person name="Yang Y."/>
        </authorList>
    </citation>
    <scope>NUCLEOTIDE SEQUENCE [LARGE SCALE GENOMIC DNA]</scope>
    <source>
        <strain evidence="1 2">MCC P1</strain>
    </source>
</reference>